<dbReference type="AlphaFoldDB" id="V3YWX5"/>
<dbReference type="PANTHER" id="PTHR24198:SF194">
    <property type="entry name" value="INVERSIN-A"/>
    <property type="match status" value="1"/>
</dbReference>
<reference evidence="4 5" key="1">
    <citation type="journal article" date="2013" name="Nature">
        <title>Insights into bilaterian evolution from three spiralian genomes.</title>
        <authorList>
            <person name="Simakov O."/>
            <person name="Marletaz F."/>
            <person name="Cho S.J."/>
            <person name="Edsinger-Gonzales E."/>
            <person name="Havlak P."/>
            <person name="Hellsten U."/>
            <person name="Kuo D.H."/>
            <person name="Larsson T."/>
            <person name="Lv J."/>
            <person name="Arendt D."/>
            <person name="Savage R."/>
            <person name="Osoegawa K."/>
            <person name="de Jong P."/>
            <person name="Grimwood J."/>
            <person name="Chapman J.A."/>
            <person name="Shapiro H."/>
            <person name="Aerts A."/>
            <person name="Otillar R.P."/>
            <person name="Terry A.Y."/>
            <person name="Boore J.L."/>
            <person name="Grigoriev I.V."/>
            <person name="Lindberg D.R."/>
            <person name="Seaver E.C."/>
            <person name="Weisblat D.A."/>
            <person name="Putnam N.H."/>
            <person name="Rokhsar D.S."/>
        </authorList>
    </citation>
    <scope>NUCLEOTIDE SEQUENCE [LARGE SCALE GENOMIC DNA]</scope>
</reference>
<dbReference type="PROSITE" id="PS50297">
    <property type="entry name" value="ANK_REP_REGION"/>
    <property type="match status" value="1"/>
</dbReference>
<evidence type="ECO:0000256" key="2">
    <source>
        <dbReference type="ARBA" id="ARBA00023043"/>
    </source>
</evidence>
<feature type="repeat" description="ANK" evidence="3">
    <location>
        <begin position="28"/>
        <end position="60"/>
    </location>
</feature>
<organism evidence="4 5">
    <name type="scientific">Lottia gigantea</name>
    <name type="common">Giant owl limpet</name>
    <dbReference type="NCBI Taxonomy" id="225164"/>
    <lineage>
        <taxon>Eukaryota</taxon>
        <taxon>Metazoa</taxon>
        <taxon>Spiralia</taxon>
        <taxon>Lophotrochozoa</taxon>
        <taxon>Mollusca</taxon>
        <taxon>Gastropoda</taxon>
        <taxon>Patellogastropoda</taxon>
        <taxon>Lottioidea</taxon>
        <taxon>Lottiidae</taxon>
        <taxon>Lottia</taxon>
    </lineage>
</organism>
<dbReference type="Gene3D" id="1.25.40.20">
    <property type="entry name" value="Ankyrin repeat-containing domain"/>
    <property type="match status" value="1"/>
</dbReference>
<keyword evidence="5" id="KW-1185">Reference proteome</keyword>
<dbReference type="CTD" id="20233549"/>
<sequence length="82" mass="9263">MLCIKNKWPKVATIIIDKGCDIHHRNRLNQTALHPAAFDGHLELIKILVKKEADVNSQDCKGQSPFLISLLKQHDEIAVLLI</sequence>
<dbReference type="OrthoDB" id="194358at2759"/>
<dbReference type="PANTHER" id="PTHR24198">
    <property type="entry name" value="ANKYRIN REPEAT AND PROTEIN KINASE DOMAIN-CONTAINING PROTEIN"/>
    <property type="match status" value="1"/>
</dbReference>
<evidence type="ECO:0000256" key="1">
    <source>
        <dbReference type="ARBA" id="ARBA00022737"/>
    </source>
</evidence>
<dbReference type="OMA" id="WSEDIVG"/>
<dbReference type="Proteomes" id="UP000030746">
    <property type="component" value="Unassembled WGS sequence"/>
</dbReference>
<dbReference type="GeneID" id="20233549"/>
<dbReference type="STRING" id="225164.V3YWX5"/>
<keyword evidence="1" id="KW-0677">Repeat</keyword>
<dbReference type="PROSITE" id="PS50088">
    <property type="entry name" value="ANK_REPEAT"/>
    <property type="match status" value="1"/>
</dbReference>
<dbReference type="Pfam" id="PF12796">
    <property type="entry name" value="Ank_2"/>
    <property type="match status" value="1"/>
</dbReference>
<dbReference type="KEGG" id="lgi:LOTGIDRAFT_134398"/>
<dbReference type="HOGENOM" id="CLU_000134_45_4_1"/>
<dbReference type="InterPro" id="IPR036770">
    <property type="entry name" value="Ankyrin_rpt-contain_sf"/>
</dbReference>
<protein>
    <submittedName>
        <fullName evidence="4">Uncharacterized protein</fullName>
    </submittedName>
</protein>
<dbReference type="RefSeq" id="XP_009066748.1">
    <property type="nucleotide sequence ID" value="XM_009068500.1"/>
</dbReference>
<proteinExistence type="predicted"/>
<dbReference type="EMBL" id="KB203855">
    <property type="protein sequence ID" value="ESO82558.1"/>
    <property type="molecule type" value="Genomic_DNA"/>
</dbReference>
<gene>
    <name evidence="4" type="ORF">LOTGIDRAFT_134398</name>
</gene>
<dbReference type="InterPro" id="IPR002110">
    <property type="entry name" value="Ankyrin_rpt"/>
</dbReference>
<accession>V3YWX5</accession>
<evidence type="ECO:0000313" key="4">
    <source>
        <dbReference type="EMBL" id="ESO82558.1"/>
    </source>
</evidence>
<keyword evidence="2 3" id="KW-0040">ANK repeat</keyword>
<dbReference type="SUPFAM" id="SSF48403">
    <property type="entry name" value="Ankyrin repeat"/>
    <property type="match status" value="1"/>
</dbReference>
<name>V3YWX5_LOTGI</name>
<evidence type="ECO:0000256" key="3">
    <source>
        <dbReference type="PROSITE-ProRule" id="PRU00023"/>
    </source>
</evidence>
<evidence type="ECO:0000313" key="5">
    <source>
        <dbReference type="Proteomes" id="UP000030746"/>
    </source>
</evidence>